<dbReference type="CDD" id="cd12148">
    <property type="entry name" value="fungal_TF_MHR"/>
    <property type="match status" value="1"/>
</dbReference>
<proteinExistence type="predicted"/>
<keyword evidence="2" id="KW-0479">Metal-binding</keyword>
<dbReference type="OrthoDB" id="2283488at2759"/>
<evidence type="ECO:0000256" key="3">
    <source>
        <dbReference type="ARBA" id="ARBA00023125"/>
    </source>
</evidence>
<accession>A0A8H7BTG2</accession>
<dbReference type="GO" id="GO:0005634">
    <property type="term" value="C:nucleus"/>
    <property type="evidence" value="ECO:0007669"/>
    <property type="project" value="UniProtKB-SubCell"/>
</dbReference>
<evidence type="ECO:0000256" key="2">
    <source>
        <dbReference type="ARBA" id="ARBA00022723"/>
    </source>
</evidence>
<dbReference type="EMBL" id="JABAYA010000018">
    <property type="protein sequence ID" value="KAF7730188.1"/>
    <property type="molecule type" value="Genomic_DNA"/>
</dbReference>
<dbReference type="Proteomes" id="UP000605846">
    <property type="component" value="Unassembled WGS sequence"/>
</dbReference>
<reference evidence="6" key="1">
    <citation type="submission" date="2020-01" db="EMBL/GenBank/DDBJ databases">
        <title>Genome Sequencing of Three Apophysomyces-Like Fungal Strains Confirms a Novel Fungal Genus in the Mucoromycota with divergent Burkholderia-like Endosymbiotic Bacteria.</title>
        <authorList>
            <person name="Stajich J.E."/>
            <person name="Macias A.M."/>
            <person name="Carter-House D."/>
            <person name="Lovett B."/>
            <person name="Kasson L.R."/>
            <person name="Berry K."/>
            <person name="Grigoriev I."/>
            <person name="Chang Y."/>
            <person name="Spatafora J."/>
            <person name="Kasson M.T."/>
        </authorList>
    </citation>
    <scope>NUCLEOTIDE SEQUENCE</scope>
    <source>
        <strain evidence="6">NRRL A-21654</strain>
    </source>
</reference>
<organism evidence="6 7">
    <name type="scientific">Apophysomyces ossiformis</name>
    <dbReference type="NCBI Taxonomy" id="679940"/>
    <lineage>
        <taxon>Eukaryota</taxon>
        <taxon>Fungi</taxon>
        <taxon>Fungi incertae sedis</taxon>
        <taxon>Mucoromycota</taxon>
        <taxon>Mucoromycotina</taxon>
        <taxon>Mucoromycetes</taxon>
        <taxon>Mucorales</taxon>
        <taxon>Mucorineae</taxon>
        <taxon>Mucoraceae</taxon>
        <taxon>Apophysomyces</taxon>
    </lineage>
</organism>
<comment type="caution">
    <text evidence="6">The sequence shown here is derived from an EMBL/GenBank/DDBJ whole genome shotgun (WGS) entry which is preliminary data.</text>
</comment>
<dbReference type="GO" id="GO:0003700">
    <property type="term" value="F:DNA-binding transcription factor activity"/>
    <property type="evidence" value="ECO:0007669"/>
    <property type="project" value="InterPro"/>
</dbReference>
<dbReference type="PANTHER" id="PTHR46910">
    <property type="entry name" value="TRANSCRIPTION FACTOR PDR1"/>
    <property type="match status" value="1"/>
</dbReference>
<keyword evidence="3" id="KW-0238">DNA-binding</keyword>
<evidence type="ECO:0000259" key="5">
    <source>
        <dbReference type="Pfam" id="PF04082"/>
    </source>
</evidence>
<comment type="subcellular location">
    <subcellularLocation>
        <location evidence="1">Nucleus</location>
    </subcellularLocation>
</comment>
<dbReference type="Pfam" id="PF04082">
    <property type="entry name" value="Fungal_trans"/>
    <property type="match status" value="1"/>
</dbReference>
<name>A0A8H7BTG2_9FUNG</name>
<keyword evidence="4" id="KW-0539">Nucleus</keyword>
<evidence type="ECO:0000313" key="7">
    <source>
        <dbReference type="Proteomes" id="UP000605846"/>
    </source>
</evidence>
<evidence type="ECO:0000256" key="4">
    <source>
        <dbReference type="ARBA" id="ARBA00023242"/>
    </source>
</evidence>
<dbReference type="AlphaFoldDB" id="A0A8H7BTG2"/>
<dbReference type="InterPro" id="IPR050987">
    <property type="entry name" value="AtrR-like"/>
</dbReference>
<dbReference type="GO" id="GO:0008270">
    <property type="term" value="F:zinc ion binding"/>
    <property type="evidence" value="ECO:0007669"/>
    <property type="project" value="InterPro"/>
</dbReference>
<feature type="domain" description="Xylanolytic transcriptional activator regulatory" evidence="5">
    <location>
        <begin position="171"/>
        <end position="318"/>
    </location>
</feature>
<gene>
    <name evidence="6" type="ORF">EC973_002796</name>
</gene>
<dbReference type="GO" id="GO:0003677">
    <property type="term" value="F:DNA binding"/>
    <property type="evidence" value="ECO:0007669"/>
    <property type="project" value="UniProtKB-KW"/>
</dbReference>
<evidence type="ECO:0000256" key="1">
    <source>
        <dbReference type="ARBA" id="ARBA00004123"/>
    </source>
</evidence>
<protein>
    <recommendedName>
        <fullName evidence="5">Xylanolytic transcriptional activator regulatory domain-containing protein</fullName>
    </recommendedName>
</protein>
<evidence type="ECO:0000313" key="6">
    <source>
        <dbReference type="EMBL" id="KAF7730188.1"/>
    </source>
</evidence>
<keyword evidence="7" id="KW-1185">Reference proteome</keyword>
<dbReference type="GO" id="GO:0006351">
    <property type="term" value="P:DNA-templated transcription"/>
    <property type="evidence" value="ECO:0007669"/>
    <property type="project" value="InterPro"/>
</dbReference>
<dbReference type="InterPro" id="IPR007219">
    <property type="entry name" value="XnlR_reg_dom"/>
</dbReference>
<sequence length="652" mass="74007">MIVQNRLSAPSFPGKDKHITGRQVPIDHFLKEAFQILWRVYLTVATTHEEERDADNTTEAGDNDGSVTWKLHLSPTMMTLDTNIQTVVGLEKVLEQLSVNVRPRPPSIKPRRSVNSEQYQMHAFQQAIASALRLSSLVTVPKADMFRQFNSAQLMRHCIEAFVVCDGALFMDVPKLLTDTDMVLMNPGAAKEYPVQTLLVLSISCLMVRHVMNHKRDHPATATGLMHTYYAQAKMLLQDLFDVPHISIVQSLFILSLFPQSHVDLFSPSRTRSTLFIAAQRLALAMNLHKLDVQRGDESEQKERLRRLAWMILCADYFADWNASGGTGRIDVTDWHVDFPQPLPQERNPLQVEFFVLYCRVVMIRKMQLFRSAYMVVLQSPQALESSMDKRLFDAYMNTPDHFVLDLDAVEQKTWQKADLQPLLLYALHCNTLISTHIPFLPRRYLATLDDERGIREADLREIHQRIAQASSASQIPPSTFLSPFASSSSSLLSPLPSSLSVSSHLETEANPDLEFYCVVGCLTAAHHYTQILETLALIDPIGCQHSPVYGMLMTANVYHMIESNYQEPEVKVVCRLGLVRTLRILQHARTVYADAAVLYLERNLSRWVPSLTDEPTAVLQLKVRKHIQSLKGKARSCIRRDDSVGIKREPL</sequence>
<dbReference type="PANTHER" id="PTHR46910:SF3">
    <property type="entry name" value="HALOTOLERANCE PROTEIN 9-RELATED"/>
    <property type="match status" value="1"/>
</dbReference>